<dbReference type="EMBL" id="WJNG01000001">
    <property type="protein sequence ID" value="MRH41270.1"/>
    <property type="molecule type" value="Genomic_DNA"/>
</dbReference>
<evidence type="ECO:0000259" key="4">
    <source>
        <dbReference type="PROSITE" id="PS50949"/>
    </source>
</evidence>
<dbReference type="GO" id="GO:0003700">
    <property type="term" value="F:DNA-binding transcription factor activity"/>
    <property type="evidence" value="ECO:0007669"/>
    <property type="project" value="InterPro"/>
</dbReference>
<sequence>MIDKNSPIPIYHQLEESIKQLIESNQLKPGDSLPSEREYSEKYGISRMTVRQAIINLVNERYLYRIKGKGTFVTEQKFEQNLQGLTSFTEDMKARGMKASSKLVSFEIIPADIKLANQLNVPEHGPVYEIKRIRLAEDIPMALERTYISANLVQGLTTEIVQDSLYKYIEGTLHMNIGSGTQVIEASIANKEELKLLEIPELSPVMIMQRTSRLEDNRIFEIVKSSYRADRYKFMIDLKRG</sequence>
<keyword evidence="2" id="KW-0238">DNA-binding</keyword>
<dbReference type="Proteomes" id="UP000799092">
    <property type="component" value="Unassembled WGS sequence"/>
</dbReference>
<evidence type="ECO:0000256" key="1">
    <source>
        <dbReference type="ARBA" id="ARBA00023015"/>
    </source>
</evidence>
<accession>A0A6A8D7L4</accession>
<dbReference type="OrthoDB" id="9815017at2"/>
<proteinExistence type="predicted"/>
<comment type="caution">
    <text evidence="5">The sequence shown here is derived from an EMBL/GenBank/DDBJ whole genome shotgun (WGS) entry which is preliminary data.</text>
</comment>
<dbReference type="FunFam" id="1.10.10.10:FF:000079">
    <property type="entry name" value="GntR family transcriptional regulator"/>
    <property type="match status" value="1"/>
</dbReference>
<reference evidence="5" key="1">
    <citation type="submission" date="2019-11" db="EMBL/GenBank/DDBJ databases">
        <authorList>
            <person name="Li J."/>
        </authorList>
    </citation>
    <scope>NUCLEOTIDE SEQUENCE</scope>
    <source>
        <strain evidence="5">B6B</strain>
    </source>
</reference>
<evidence type="ECO:0000256" key="2">
    <source>
        <dbReference type="ARBA" id="ARBA00023125"/>
    </source>
</evidence>
<dbReference type="RefSeq" id="WP_153734931.1">
    <property type="nucleotide sequence ID" value="NZ_WJNG01000001.1"/>
</dbReference>
<dbReference type="Pfam" id="PF07702">
    <property type="entry name" value="UTRA"/>
    <property type="match status" value="1"/>
</dbReference>
<dbReference type="PRINTS" id="PR00035">
    <property type="entry name" value="HTHGNTR"/>
</dbReference>
<keyword evidence="6" id="KW-1185">Reference proteome</keyword>
<dbReference type="PANTHER" id="PTHR44846:SF1">
    <property type="entry name" value="MANNOSYL-D-GLYCERATE TRANSPORT_METABOLISM SYSTEM REPRESSOR MNGR-RELATED"/>
    <property type="match status" value="1"/>
</dbReference>
<dbReference type="GO" id="GO:0045892">
    <property type="term" value="P:negative regulation of DNA-templated transcription"/>
    <property type="evidence" value="ECO:0007669"/>
    <property type="project" value="TreeGrafter"/>
</dbReference>
<dbReference type="InterPro" id="IPR036390">
    <property type="entry name" value="WH_DNA-bd_sf"/>
</dbReference>
<dbReference type="GO" id="GO:0003677">
    <property type="term" value="F:DNA binding"/>
    <property type="evidence" value="ECO:0007669"/>
    <property type="project" value="UniProtKB-KW"/>
</dbReference>
<gene>
    <name evidence="5" type="ORF">GH741_01115</name>
</gene>
<dbReference type="InterPro" id="IPR050679">
    <property type="entry name" value="Bact_HTH_transcr_reg"/>
</dbReference>
<organism evidence="5 6">
    <name type="scientific">Aquibacillus halophilus</name>
    <dbReference type="NCBI Taxonomy" id="930132"/>
    <lineage>
        <taxon>Bacteria</taxon>
        <taxon>Bacillati</taxon>
        <taxon>Bacillota</taxon>
        <taxon>Bacilli</taxon>
        <taxon>Bacillales</taxon>
        <taxon>Bacillaceae</taxon>
        <taxon>Aquibacillus</taxon>
    </lineage>
</organism>
<dbReference type="PANTHER" id="PTHR44846">
    <property type="entry name" value="MANNOSYL-D-GLYCERATE TRANSPORT/METABOLISM SYSTEM REPRESSOR MNGR-RELATED"/>
    <property type="match status" value="1"/>
</dbReference>
<dbReference type="AlphaFoldDB" id="A0A6A8D7L4"/>
<name>A0A6A8D7L4_9BACI</name>
<dbReference type="InterPro" id="IPR000524">
    <property type="entry name" value="Tscrpt_reg_HTH_GntR"/>
</dbReference>
<dbReference type="Gene3D" id="1.10.10.10">
    <property type="entry name" value="Winged helix-like DNA-binding domain superfamily/Winged helix DNA-binding domain"/>
    <property type="match status" value="1"/>
</dbReference>
<evidence type="ECO:0000313" key="6">
    <source>
        <dbReference type="Proteomes" id="UP000799092"/>
    </source>
</evidence>
<dbReference type="InterPro" id="IPR028978">
    <property type="entry name" value="Chorismate_lyase_/UTRA_dom_sf"/>
</dbReference>
<dbReference type="Gene3D" id="3.40.1410.10">
    <property type="entry name" value="Chorismate lyase-like"/>
    <property type="match status" value="1"/>
</dbReference>
<protein>
    <submittedName>
        <fullName evidence="5">UTRA domain-containing protein</fullName>
    </submittedName>
</protein>
<dbReference type="Pfam" id="PF00392">
    <property type="entry name" value="GntR"/>
    <property type="match status" value="1"/>
</dbReference>
<dbReference type="SMART" id="SM00345">
    <property type="entry name" value="HTH_GNTR"/>
    <property type="match status" value="1"/>
</dbReference>
<feature type="domain" description="HTH gntR-type" evidence="4">
    <location>
        <begin position="8"/>
        <end position="76"/>
    </location>
</feature>
<dbReference type="CDD" id="cd07377">
    <property type="entry name" value="WHTH_GntR"/>
    <property type="match status" value="1"/>
</dbReference>
<dbReference type="InterPro" id="IPR036388">
    <property type="entry name" value="WH-like_DNA-bd_sf"/>
</dbReference>
<dbReference type="SMART" id="SM00866">
    <property type="entry name" value="UTRA"/>
    <property type="match status" value="1"/>
</dbReference>
<dbReference type="SUPFAM" id="SSF46785">
    <property type="entry name" value="Winged helix' DNA-binding domain"/>
    <property type="match status" value="1"/>
</dbReference>
<dbReference type="SUPFAM" id="SSF64288">
    <property type="entry name" value="Chorismate lyase-like"/>
    <property type="match status" value="1"/>
</dbReference>
<dbReference type="PROSITE" id="PS50949">
    <property type="entry name" value="HTH_GNTR"/>
    <property type="match status" value="1"/>
</dbReference>
<keyword evidence="1" id="KW-0805">Transcription regulation</keyword>
<evidence type="ECO:0000313" key="5">
    <source>
        <dbReference type="EMBL" id="MRH41270.1"/>
    </source>
</evidence>
<keyword evidence="3" id="KW-0804">Transcription</keyword>
<dbReference type="InterPro" id="IPR011663">
    <property type="entry name" value="UTRA"/>
</dbReference>
<evidence type="ECO:0000256" key="3">
    <source>
        <dbReference type="ARBA" id="ARBA00023163"/>
    </source>
</evidence>